<feature type="region of interest" description="Disordered" evidence="1">
    <location>
        <begin position="1"/>
        <end position="35"/>
    </location>
</feature>
<dbReference type="AlphaFoldDB" id="A0A6N9T182"/>
<reference evidence="2 3" key="1">
    <citation type="submission" date="2020-01" db="EMBL/GenBank/DDBJ databases">
        <title>Jiella pacifica sp. nov.</title>
        <authorList>
            <person name="Xue Z."/>
            <person name="Zhu S."/>
            <person name="Chen J."/>
            <person name="Yang J."/>
        </authorList>
    </citation>
    <scope>NUCLEOTIDE SEQUENCE [LARGE SCALE GENOMIC DNA]</scope>
    <source>
        <strain evidence="2 3">40Bstr34</strain>
    </source>
</reference>
<sequence>MPNNTNGLFGTAQAAPSINPVPIQPGPLPGSTFVRPQQVAAGGNAEALARSLSGLSQALQNYANVKDQQSRNPDNRENKAFLDSLPGKSVADLQLMAQNGE</sequence>
<gene>
    <name evidence="2" type="ORF">GTK09_05885</name>
</gene>
<evidence type="ECO:0000313" key="2">
    <source>
        <dbReference type="EMBL" id="NDW03955.1"/>
    </source>
</evidence>
<dbReference type="RefSeq" id="WP_163461833.1">
    <property type="nucleotide sequence ID" value="NZ_JAAAMG010000003.1"/>
</dbReference>
<dbReference type="Proteomes" id="UP000469011">
    <property type="component" value="Unassembled WGS sequence"/>
</dbReference>
<proteinExistence type="predicted"/>
<name>A0A6N9T182_9HYPH</name>
<evidence type="ECO:0000256" key="1">
    <source>
        <dbReference type="SAM" id="MobiDB-lite"/>
    </source>
</evidence>
<organism evidence="2 3">
    <name type="scientific">Jiella pacifica</name>
    <dbReference type="NCBI Taxonomy" id="2696469"/>
    <lineage>
        <taxon>Bacteria</taxon>
        <taxon>Pseudomonadati</taxon>
        <taxon>Pseudomonadota</taxon>
        <taxon>Alphaproteobacteria</taxon>
        <taxon>Hyphomicrobiales</taxon>
        <taxon>Aurantimonadaceae</taxon>
        <taxon>Jiella</taxon>
    </lineage>
</organism>
<feature type="region of interest" description="Disordered" evidence="1">
    <location>
        <begin position="64"/>
        <end position="86"/>
    </location>
</feature>
<keyword evidence="3" id="KW-1185">Reference proteome</keyword>
<protein>
    <submittedName>
        <fullName evidence="2">Uncharacterized protein</fullName>
    </submittedName>
</protein>
<dbReference type="EMBL" id="JAAAMG010000003">
    <property type="protein sequence ID" value="NDW03955.1"/>
    <property type="molecule type" value="Genomic_DNA"/>
</dbReference>
<evidence type="ECO:0000313" key="3">
    <source>
        <dbReference type="Proteomes" id="UP000469011"/>
    </source>
</evidence>
<comment type="caution">
    <text evidence="2">The sequence shown here is derived from an EMBL/GenBank/DDBJ whole genome shotgun (WGS) entry which is preliminary data.</text>
</comment>
<accession>A0A6N9T182</accession>